<dbReference type="OrthoDB" id="361013at2759"/>
<keyword evidence="5" id="KW-0539">Nucleus</keyword>
<feature type="region of interest" description="Disordered" evidence="6">
    <location>
        <begin position="283"/>
        <end position="314"/>
    </location>
</feature>
<dbReference type="SMART" id="SM00338">
    <property type="entry name" value="BRLZ"/>
    <property type="match status" value="1"/>
</dbReference>
<evidence type="ECO:0000313" key="9">
    <source>
        <dbReference type="Proteomes" id="UP000008237"/>
    </source>
</evidence>
<keyword evidence="9" id="KW-1185">Reference proteome</keyword>
<evidence type="ECO:0000313" key="8">
    <source>
        <dbReference type="EMBL" id="EFN84967.1"/>
    </source>
</evidence>
<dbReference type="Pfam" id="PF07716">
    <property type="entry name" value="bZIP_2"/>
    <property type="match status" value="1"/>
</dbReference>
<dbReference type="GO" id="GO:0000981">
    <property type="term" value="F:DNA-binding transcription factor activity, RNA polymerase II-specific"/>
    <property type="evidence" value="ECO:0007669"/>
    <property type="project" value="TreeGrafter"/>
</dbReference>
<gene>
    <name evidence="8" type="ORF">EAI_17306</name>
</gene>
<feature type="region of interest" description="Disordered" evidence="6">
    <location>
        <begin position="15"/>
        <end position="80"/>
    </location>
</feature>
<sequence length="396" mass="45217">MIDIKQIDSEEPLCDVDLDRVPNPNSEVLDLSYGRRSTTQPAEATSSPPTISPPPFLLSSSEMNEQQSIQQPTTNNDSRTSMALRMRFNTSEVITNLLTLPQRIKQQTSTRHEDNNQNIWINNIQRDDRINNDHISNVRTNPNLRNSNEMQFGQFHRQINRNHTDTNAQKIIRNPIKNSHNNSHLSTRLPLSQCSISATETVNAQYSPINMPVSNTAHPLQLPVTPEIGRSVSMLESIKHAQRPFKAFPKDPLALNTANKSFSDKSSDIYKNYRNAVMEQVKHTENEGTNSKMRRISNRSGSPTSTIKDQKDEEKTRAYLERRRKNNEAAKRSRDARRAKEDEIAIRAAFLQQENTALKNAMNDVLNKYKDTAIHPDLIEIVNKHYHGQSLTSVFE</sequence>
<dbReference type="InterPro" id="IPR046347">
    <property type="entry name" value="bZIP_sf"/>
</dbReference>
<dbReference type="Gene3D" id="1.20.5.170">
    <property type="match status" value="1"/>
</dbReference>
<dbReference type="CDD" id="cd14695">
    <property type="entry name" value="bZIP_HLF"/>
    <property type="match status" value="1"/>
</dbReference>
<dbReference type="PANTHER" id="PTHR11988:SF27">
    <property type="entry name" value="GH27708P"/>
    <property type="match status" value="1"/>
</dbReference>
<organism evidence="9">
    <name type="scientific">Harpegnathos saltator</name>
    <name type="common">Jerdon's jumping ant</name>
    <dbReference type="NCBI Taxonomy" id="610380"/>
    <lineage>
        <taxon>Eukaryota</taxon>
        <taxon>Metazoa</taxon>
        <taxon>Ecdysozoa</taxon>
        <taxon>Arthropoda</taxon>
        <taxon>Hexapoda</taxon>
        <taxon>Insecta</taxon>
        <taxon>Pterygota</taxon>
        <taxon>Neoptera</taxon>
        <taxon>Endopterygota</taxon>
        <taxon>Hymenoptera</taxon>
        <taxon>Apocrita</taxon>
        <taxon>Aculeata</taxon>
        <taxon>Formicoidea</taxon>
        <taxon>Formicidae</taxon>
        <taxon>Ponerinae</taxon>
        <taxon>Ponerini</taxon>
        <taxon>Harpegnathos</taxon>
    </lineage>
</organism>
<dbReference type="InterPro" id="IPR040223">
    <property type="entry name" value="PAR_bZIP"/>
</dbReference>
<evidence type="ECO:0000256" key="1">
    <source>
        <dbReference type="ARBA" id="ARBA00004123"/>
    </source>
</evidence>
<keyword evidence="2" id="KW-0805">Transcription regulation</keyword>
<comment type="subcellular location">
    <subcellularLocation>
        <location evidence="1">Nucleus</location>
    </subcellularLocation>
</comment>
<dbReference type="STRING" id="610380.E2BH46"/>
<accession>E2BH46</accession>
<dbReference type="Proteomes" id="UP000008237">
    <property type="component" value="Unassembled WGS sequence"/>
</dbReference>
<dbReference type="GO" id="GO:0000978">
    <property type="term" value="F:RNA polymerase II cis-regulatory region sequence-specific DNA binding"/>
    <property type="evidence" value="ECO:0007669"/>
    <property type="project" value="TreeGrafter"/>
</dbReference>
<dbReference type="GO" id="GO:0005634">
    <property type="term" value="C:nucleus"/>
    <property type="evidence" value="ECO:0007669"/>
    <property type="project" value="UniProtKB-SubCell"/>
</dbReference>
<feature type="compositionally biased region" description="Polar residues" evidence="6">
    <location>
        <begin position="298"/>
        <end position="307"/>
    </location>
</feature>
<dbReference type="PANTHER" id="PTHR11988">
    <property type="entry name" value="THYROTROPH EMBRYONIC FACTOR RELATED"/>
    <property type="match status" value="1"/>
</dbReference>
<feature type="compositionally biased region" description="Polar residues" evidence="6">
    <location>
        <begin position="63"/>
        <end position="80"/>
    </location>
</feature>
<evidence type="ECO:0000256" key="4">
    <source>
        <dbReference type="ARBA" id="ARBA00023163"/>
    </source>
</evidence>
<dbReference type="InterPro" id="IPR004827">
    <property type="entry name" value="bZIP"/>
</dbReference>
<dbReference type="PROSITE" id="PS50217">
    <property type="entry name" value="BZIP"/>
    <property type="match status" value="1"/>
</dbReference>
<evidence type="ECO:0000256" key="2">
    <source>
        <dbReference type="ARBA" id="ARBA00023015"/>
    </source>
</evidence>
<feature type="domain" description="BZIP" evidence="7">
    <location>
        <begin position="316"/>
        <end position="365"/>
    </location>
</feature>
<evidence type="ECO:0000259" key="7">
    <source>
        <dbReference type="PROSITE" id="PS50217"/>
    </source>
</evidence>
<keyword evidence="4" id="KW-0804">Transcription</keyword>
<dbReference type="SUPFAM" id="SSF57959">
    <property type="entry name" value="Leucine zipper domain"/>
    <property type="match status" value="1"/>
</dbReference>
<reference evidence="8 9" key="1">
    <citation type="journal article" date="2010" name="Science">
        <title>Genomic comparison of the ants Camponotus floridanus and Harpegnathos saltator.</title>
        <authorList>
            <person name="Bonasio R."/>
            <person name="Zhang G."/>
            <person name="Ye C."/>
            <person name="Mutti N.S."/>
            <person name="Fang X."/>
            <person name="Qin N."/>
            <person name="Donahue G."/>
            <person name="Yang P."/>
            <person name="Li Q."/>
            <person name="Li C."/>
            <person name="Zhang P."/>
            <person name="Huang Z."/>
            <person name="Berger S.L."/>
            <person name="Reinberg D."/>
            <person name="Wang J."/>
            <person name="Liebig J."/>
        </authorList>
    </citation>
    <scope>NUCLEOTIDE SEQUENCE [LARGE SCALE GENOMIC DNA]</scope>
    <source>
        <strain evidence="8 9">R22 G/1</strain>
    </source>
</reference>
<dbReference type="EMBL" id="GL448268">
    <property type="protein sequence ID" value="EFN84967.1"/>
    <property type="molecule type" value="Genomic_DNA"/>
</dbReference>
<dbReference type="AlphaFoldDB" id="E2BH46"/>
<keyword evidence="3" id="KW-0238">DNA-binding</keyword>
<protein>
    <recommendedName>
        <fullName evidence="7">BZIP domain-containing protein</fullName>
    </recommendedName>
</protein>
<dbReference type="InParanoid" id="E2BH46"/>
<evidence type="ECO:0000256" key="5">
    <source>
        <dbReference type="ARBA" id="ARBA00023242"/>
    </source>
</evidence>
<name>E2BH46_HARSA</name>
<proteinExistence type="predicted"/>
<evidence type="ECO:0000256" key="3">
    <source>
        <dbReference type="ARBA" id="ARBA00023125"/>
    </source>
</evidence>
<evidence type="ECO:0000256" key="6">
    <source>
        <dbReference type="SAM" id="MobiDB-lite"/>
    </source>
</evidence>